<dbReference type="Pfam" id="PF05489">
    <property type="entry name" value="Phage_tail_X"/>
    <property type="match status" value="1"/>
</dbReference>
<name>A0ABV1CBI9_9FIRM</name>
<proteinExistence type="predicted"/>
<protein>
    <submittedName>
        <fullName evidence="1">Tail protein X</fullName>
    </submittedName>
</protein>
<dbReference type="Proteomes" id="UP001447979">
    <property type="component" value="Unassembled WGS sequence"/>
</dbReference>
<dbReference type="EMBL" id="JBBMFO010000001">
    <property type="protein sequence ID" value="MEQ2400155.1"/>
    <property type="molecule type" value="Genomic_DNA"/>
</dbReference>
<dbReference type="InterPro" id="IPR008861">
    <property type="entry name" value="GpX-like"/>
</dbReference>
<reference evidence="1 2" key="1">
    <citation type="submission" date="2024-03" db="EMBL/GenBank/DDBJ databases">
        <title>Human intestinal bacterial collection.</title>
        <authorList>
            <person name="Pauvert C."/>
            <person name="Hitch T.C.A."/>
            <person name="Clavel T."/>
        </authorList>
    </citation>
    <scope>NUCLEOTIDE SEQUENCE [LARGE SCALE GENOMIC DNA]</scope>
    <source>
        <strain evidence="1 2">CLA-SR-H025</strain>
    </source>
</reference>
<comment type="caution">
    <text evidence="1">The sequence shown here is derived from an EMBL/GenBank/DDBJ whole genome shotgun (WGS) entry which is preliminary data.</text>
</comment>
<organism evidence="1 2">
    <name type="scientific">Peptoniphilus hominis</name>
    <name type="common">ex Hitch et al. 2025</name>
    <dbReference type="NCBI Taxonomy" id="3133174"/>
    <lineage>
        <taxon>Bacteria</taxon>
        <taxon>Bacillati</taxon>
        <taxon>Bacillota</taxon>
        <taxon>Tissierellia</taxon>
        <taxon>Tissierellales</taxon>
        <taxon>Peptoniphilaceae</taxon>
        <taxon>Peptoniphilus</taxon>
    </lineage>
</organism>
<gene>
    <name evidence="1" type="ORF">WMO19_00900</name>
</gene>
<dbReference type="RefSeq" id="WP_349169830.1">
    <property type="nucleotide sequence ID" value="NZ_JBBMFO010000001.1"/>
</dbReference>
<accession>A0ABV1CBI9</accession>
<evidence type="ECO:0000313" key="2">
    <source>
        <dbReference type="Proteomes" id="UP001447979"/>
    </source>
</evidence>
<keyword evidence="2" id="KW-1185">Reference proteome</keyword>
<evidence type="ECO:0000313" key="1">
    <source>
        <dbReference type="EMBL" id="MEQ2400155.1"/>
    </source>
</evidence>
<sequence>MDKVINLQTTDGQSGDPYLDYESLDVYVTKLGDTWDLIAYEIYGDEVHMKELIEANIELVETVFFEAGVPLICPDIPLPDSANTPPWKR</sequence>